<feature type="transmembrane region" description="Helical" evidence="8">
    <location>
        <begin position="405"/>
        <end position="425"/>
    </location>
</feature>
<dbReference type="PANTHER" id="PTHR48022">
    <property type="entry name" value="PLASTIDIC GLUCOSE TRANSPORTER 4"/>
    <property type="match status" value="1"/>
</dbReference>
<evidence type="ECO:0000256" key="3">
    <source>
        <dbReference type="ARBA" id="ARBA00022448"/>
    </source>
</evidence>
<accession>A0A2G5H9K5</accession>
<feature type="transmembrane region" description="Helical" evidence="8">
    <location>
        <begin position="367"/>
        <end position="385"/>
    </location>
</feature>
<evidence type="ECO:0000256" key="7">
    <source>
        <dbReference type="RuleBase" id="RU003346"/>
    </source>
</evidence>
<dbReference type="AlphaFoldDB" id="A0A2G5H9K5"/>
<dbReference type="EMBL" id="LKMD01000108">
    <property type="protein sequence ID" value="PIA89215.1"/>
    <property type="molecule type" value="Genomic_DNA"/>
</dbReference>
<feature type="transmembrane region" description="Helical" evidence="8">
    <location>
        <begin position="471"/>
        <end position="487"/>
    </location>
</feature>
<evidence type="ECO:0000313" key="11">
    <source>
        <dbReference type="Proteomes" id="UP000230605"/>
    </source>
</evidence>
<evidence type="ECO:0000256" key="8">
    <source>
        <dbReference type="SAM" id="Phobius"/>
    </source>
</evidence>
<gene>
    <name evidence="10" type="ORF">CB0940_07698</name>
</gene>
<evidence type="ECO:0000256" key="5">
    <source>
        <dbReference type="ARBA" id="ARBA00022989"/>
    </source>
</evidence>
<proteinExistence type="inferred from homology"/>
<comment type="similarity">
    <text evidence="2 7">Belongs to the major facilitator superfamily. Sugar transporter (TC 2.A.1.1) family.</text>
</comment>
<dbReference type="FunFam" id="1.20.1250.20:FF:000078">
    <property type="entry name" value="MFS maltose transporter, putative"/>
    <property type="match status" value="1"/>
</dbReference>
<evidence type="ECO:0000256" key="1">
    <source>
        <dbReference type="ARBA" id="ARBA00004141"/>
    </source>
</evidence>
<reference evidence="10 11" key="1">
    <citation type="submission" date="2015-10" db="EMBL/GenBank/DDBJ databases">
        <title>The cercosporin biosynthetic gene cluster was horizontally transferred to several fungal lineages and shown to be expanded in Cercospora beticola based on microsynteny with recipient genomes.</title>
        <authorList>
            <person name="De Jonge R."/>
            <person name="Ebert M.K."/>
            <person name="Suttle J.C."/>
            <person name="Jurick Ii W.M."/>
            <person name="Secor G.A."/>
            <person name="Thomma B.P."/>
            <person name="Van De Peer Y."/>
            <person name="Bolton M.D."/>
        </authorList>
    </citation>
    <scope>NUCLEOTIDE SEQUENCE [LARGE SCALE GENOMIC DNA]</scope>
    <source>
        <strain evidence="10 11">09-40</strain>
    </source>
</reference>
<keyword evidence="5 8" id="KW-1133">Transmembrane helix</keyword>
<evidence type="ECO:0000256" key="6">
    <source>
        <dbReference type="ARBA" id="ARBA00023136"/>
    </source>
</evidence>
<sequence length="519" mass="57599">MADHDAEHATSIKGGIRIGAVAGDEARQAIEYEQNLPFTETLKLYPKAIGWSVFFSLGILMTAFDPQLLGNLYATPAFQRDFGYLYEGSYIISAPWQTGLSMGNPIGQVVGAFSAAYPLEWYGRKRTFGVCVILTAAFIFIQFFARSLPVLLVGELLGGLILGTYAVIAPAYASEVCPVALRGLLTSYVNLCFVMGQLIANGVIAGTSQLDSHWAYSAPFAAQWVWPAVILIGWPLAPESPWWLVRKNRIAEAEQALKRLASDKVDVRPTLAMIIETDRLELEMEAGSTYRDCFKKINLRRTEIAIGVYSIQVISGVYLVGYATYFFELAGLPTRDAFGMSCGFLALGFLGTLFSWFLLLRFGRRQIYNLGLLLLVVLMILIGILDCIPGYEENKPLIWAQSSLMLVWNFCYDFSVGPVCFVILCEVSATKVRSKTIAVATATQALLAIGMTVAIPYMLNADQADMRGKIGFFYGGLSAIALVWAYFRIPETKGRTYEELDIMFSRDVPTRQFKKYRVE</sequence>
<dbReference type="GO" id="GO:0016020">
    <property type="term" value="C:membrane"/>
    <property type="evidence" value="ECO:0007669"/>
    <property type="project" value="UniProtKB-SubCell"/>
</dbReference>
<dbReference type="InterPro" id="IPR036259">
    <property type="entry name" value="MFS_trans_sf"/>
</dbReference>
<dbReference type="InterPro" id="IPR003663">
    <property type="entry name" value="Sugar/inositol_transpt"/>
</dbReference>
<evidence type="ECO:0000313" key="10">
    <source>
        <dbReference type="EMBL" id="PIA89215.1"/>
    </source>
</evidence>
<keyword evidence="4 8" id="KW-0812">Transmembrane</keyword>
<dbReference type="SUPFAM" id="SSF103473">
    <property type="entry name" value="MFS general substrate transporter"/>
    <property type="match status" value="1"/>
</dbReference>
<evidence type="ECO:0000256" key="2">
    <source>
        <dbReference type="ARBA" id="ARBA00010992"/>
    </source>
</evidence>
<dbReference type="NCBIfam" id="TIGR00879">
    <property type="entry name" value="SP"/>
    <property type="match status" value="1"/>
</dbReference>
<feature type="transmembrane region" description="Helical" evidence="8">
    <location>
        <begin position="437"/>
        <end position="459"/>
    </location>
</feature>
<name>A0A2G5H9K5_CERBT</name>
<keyword evidence="3 7" id="KW-0813">Transport</keyword>
<dbReference type="GO" id="GO:0005351">
    <property type="term" value="F:carbohydrate:proton symporter activity"/>
    <property type="evidence" value="ECO:0007669"/>
    <property type="project" value="TreeGrafter"/>
</dbReference>
<dbReference type="PROSITE" id="PS00217">
    <property type="entry name" value="SUGAR_TRANSPORT_2"/>
    <property type="match status" value="1"/>
</dbReference>
<keyword evidence="6 8" id="KW-0472">Membrane</keyword>
<dbReference type="Gene3D" id="1.20.1250.20">
    <property type="entry name" value="MFS general substrate transporter like domains"/>
    <property type="match status" value="1"/>
</dbReference>
<feature type="transmembrane region" description="Helical" evidence="8">
    <location>
        <begin position="44"/>
        <end position="64"/>
    </location>
</feature>
<dbReference type="Pfam" id="PF00083">
    <property type="entry name" value="Sugar_tr"/>
    <property type="match status" value="1"/>
</dbReference>
<organism evidence="10 11">
    <name type="scientific">Cercospora beticola</name>
    <name type="common">Sugarbeet leaf spot fungus</name>
    <dbReference type="NCBI Taxonomy" id="122368"/>
    <lineage>
        <taxon>Eukaryota</taxon>
        <taxon>Fungi</taxon>
        <taxon>Dikarya</taxon>
        <taxon>Ascomycota</taxon>
        <taxon>Pezizomycotina</taxon>
        <taxon>Dothideomycetes</taxon>
        <taxon>Dothideomycetidae</taxon>
        <taxon>Mycosphaerellales</taxon>
        <taxon>Mycosphaerellaceae</taxon>
        <taxon>Cercospora</taxon>
    </lineage>
</organism>
<evidence type="ECO:0000256" key="4">
    <source>
        <dbReference type="ARBA" id="ARBA00022692"/>
    </source>
</evidence>
<feature type="transmembrane region" description="Helical" evidence="8">
    <location>
        <begin position="337"/>
        <end position="360"/>
    </location>
</feature>
<dbReference type="Proteomes" id="UP000230605">
    <property type="component" value="Chromosome 5"/>
</dbReference>
<feature type="transmembrane region" description="Helical" evidence="8">
    <location>
        <begin position="151"/>
        <end position="173"/>
    </location>
</feature>
<feature type="domain" description="Major facilitator superfamily (MFS) profile" evidence="9">
    <location>
        <begin position="51"/>
        <end position="493"/>
    </location>
</feature>
<feature type="transmembrane region" description="Helical" evidence="8">
    <location>
        <begin position="127"/>
        <end position="145"/>
    </location>
</feature>
<dbReference type="InterPro" id="IPR005828">
    <property type="entry name" value="MFS_sugar_transport-like"/>
</dbReference>
<feature type="transmembrane region" description="Helical" evidence="8">
    <location>
        <begin position="185"/>
        <end position="204"/>
    </location>
</feature>
<dbReference type="InterPro" id="IPR020846">
    <property type="entry name" value="MFS_dom"/>
</dbReference>
<feature type="transmembrane region" description="Helical" evidence="8">
    <location>
        <begin position="304"/>
        <end position="325"/>
    </location>
</feature>
<feature type="transmembrane region" description="Helical" evidence="8">
    <location>
        <begin position="224"/>
        <end position="245"/>
    </location>
</feature>
<comment type="caution">
    <text evidence="10">The sequence shown here is derived from an EMBL/GenBank/DDBJ whole genome shotgun (WGS) entry which is preliminary data.</text>
</comment>
<dbReference type="PANTHER" id="PTHR48022:SF83">
    <property type="entry name" value="MAJOR FACILITATOR SUPERFAMILY (MFS) PROFILE DOMAIN-CONTAINING PROTEIN"/>
    <property type="match status" value="1"/>
</dbReference>
<dbReference type="InterPro" id="IPR050360">
    <property type="entry name" value="MFS_Sugar_Transporters"/>
</dbReference>
<dbReference type="PROSITE" id="PS50850">
    <property type="entry name" value="MFS"/>
    <property type="match status" value="1"/>
</dbReference>
<comment type="subcellular location">
    <subcellularLocation>
        <location evidence="1">Membrane</location>
        <topology evidence="1">Multi-pass membrane protein</topology>
    </subcellularLocation>
</comment>
<protein>
    <submittedName>
        <fullName evidence="10">General alpha-glucoside permease</fullName>
    </submittedName>
</protein>
<dbReference type="OrthoDB" id="6612291at2759"/>
<dbReference type="InterPro" id="IPR005829">
    <property type="entry name" value="Sugar_transporter_CS"/>
</dbReference>
<evidence type="ECO:0000259" key="9">
    <source>
        <dbReference type="PROSITE" id="PS50850"/>
    </source>
</evidence>